<keyword evidence="3" id="KW-1185">Reference proteome</keyword>
<reference evidence="2" key="1">
    <citation type="submission" date="2023-06" db="EMBL/GenBank/DDBJ databases">
        <title>Genome-scale phylogeny and comparative genomics of the fungal order Sordariales.</title>
        <authorList>
            <consortium name="Lawrence Berkeley National Laboratory"/>
            <person name="Hensen N."/>
            <person name="Bonometti L."/>
            <person name="Westerberg I."/>
            <person name="Brannstrom I.O."/>
            <person name="Guillou S."/>
            <person name="Cros-Aarteil S."/>
            <person name="Calhoun S."/>
            <person name="Haridas S."/>
            <person name="Kuo A."/>
            <person name="Mondo S."/>
            <person name="Pangilinan J."/>
            <person name="Riley R."/>
            <person name="LaButti K."/>
            <person name="Andreopoulos B."/>
            <person name="Lipzen A."/>
            <person name="Chen C."/>
            <person name="Yanf M."/>
            <person name="Daum C."/>
            <person name="Ng V."/>
            <person name="Clum A."/>
            <person name="Steindorff A."/>
            <person name="Ohm R."/>
            <person name="Martin F."/>
            <person name="Silar P."/>
            <person name="Natvig D."/>
            <person name="Lalanne C."/>
            <person name="Gautier V."/>
            <person name="Ament-velasquez S.L."/>
            <person name="Kruys A."/>
            <person name="Hutchinson M.I."/>
            <person name="Powell A.J."/>
            <person name="Barry K."/>
            <person name="Miller A.N."/>
            <person name="Grigoriev I.V."/>
            <person name="Debuchy R."/>
            <person name="Gladieux P."/>
            <person name="Thoren M.H."/>
            <person name="Johannesson H."/>
        </authorList>
    </citation>
    <scope>NUCLEOTIDE SEQUENCE</scope>
    <source>
        <strain evidence="2">SMH2392-1A</strain>
    </source>
</reference>
<dbReference type="AlphaFoldDB" id="A0AA40DMZ9"/>
<dbReference type="RefSeq" id="XP_060291901.1">
    <property type="nucleotide sequence ID" value="XM_060440489.1"/>
</dbReference>
<dbReference type="EMBL" id="JAUIRO010000007">
    <property type="protein sequence ID" value="KAK0706807.1"/>
    <property type="molecule type" value="Genomic_DNA"/>
</dbReference>
<organism evidence="2 3">
    <name type="scientific">Lasiosphaeria miniovina</name>
    <dbReference type="NCBI Taxonomy" id="1954250"/>
    <lineage>
        <taxon>Eukaryota</taxon>
        <taxon>Fungi</taxon>
        <taxon>Dikarya</taxon>
        <taxon>Ascomycota</taxon>
        <taxon>Pezizomycotina</taxon>
        <taxon>Sordariomycetes</taxon>
        <taxon>Sordariomycetidae</taxon>
        <taxon>Sordariales</taxon>
        <taxon>Lasiosphaeriaceae</taxon>
        <taxon>Lasiosphaeria</taxon>
    </lineage>
</organism>
<evidence type="ECO:0000313" key="3">
    <source>
        <dbReference type="Proteomes" id="UP001172101"/>
    </source>
</evidence>
<gene>
    <name evidence="2" type="ORF">B0T26DRAFT_680436</name>
</gene>
<proteinExistence type="predicted"/>
<evidence type="ECO:0000256" key="1">
    <source>
        <dbReference type="SAM" id="MobiDB-lite"/>
    </source>
</evidence>
<protein>
    <submittedName>
        <fullName evidence="2">Uncharacterized protein</fullName>
    </submittedName>
</protein>
<dbReference type="Proteomes" id="UP001172101">
    <property type="component" value="Unassembled WGS sequence"/>
</dbReference>
<feature type="region of interest" description="Disordered" evidence="1">
    <location>
        <begin position="109"/>
        <end position="132"/>
    </location>
</feature>
<comment type="caution">
    <text evidence="2">The sequence shown here is derived from an EMBL/GenBank/DDBJ whole genome shotgun (WGS) entry which is preliminary data.</text>
</comment>
<name>A0AA40DMZ9_9PEZI</name>
<evidence type="ECO:0000313" key="2">
    <source>
        <dbReference type="EMBL" id="KAK0706807.1"/>
    </source>
</evidence>
<accession>A0AA40DMZ9</accession>
<sequence>MVPLAGAIRQRLQFGPSQPSIFANCIVCNTYVCLNALAPKGKRHEKHGKPALVQVSPEQRLKFVLASVFAVDGMEECHILRRRSNQANCCAPQKTRHVLRIPMAGRPIWKDLPTKDSSNTLPSVAQGKDKTGDCPILVHDHHEYGTPMTAKKKGAEGQVRVAIRSRGFNLRER</sequence>
<dbReference type="GeneID" id="85323759"/>